<evidence type="ECO:0000256" key="1">
    <source>
        <dbReference type="ARBA" id="ARBA00006987"/>
    </source>
</evidence>
<dbReference type="PANTHER" id="PTHR42928:SF5">
    <property type="entry name" value="BLR1237 PROTEIN"/>
    <property type="match status" value="1"/>
</dbReference>
<evidence type="ECO:0000256" key="2">
    <source>
        <dbReference type="SAM" id="SignalP"/>
    </source>
</evidence>
<dbReference type="AlphaFoldDB" id="A0A6J4J094"/>
<keyword evidence="2" id="KW-0732">Signal</keyword>
<proteinExistence type="inferred from homology"/>
<name>A0A6J4J094_9PROT</name>
<sequence length="336" mass="34936">MRVVPRRSLPLLSAVAALWRHGGAAAQSSSGFPERPISLVVPFLAGGSTDIAARILAERMAPHLGTAARIIVENRAGAGGSVGAEWVRHRAPDGYTLLLGSASALATNPAALPGQTPYDPVEHFTPVALVGGGPMVLVVPASSRFRTAEELFAAVKAAPGQRTWATSGAGGIGHLTGEFLKIEAGGLQAEHVPYRGGSAVMEALAKGEVDYSLEVLASTASHLRDGLSRGLAVSSRARHPLFPDIPTLDELGLKGFEITTWNILAGPRGLPADILDALSRAARAALAEPGVRERLAAAGVDPAEATTTPDSTRDFLRSELAKFRGIVERAGLRLGR</sequence>
<comment type="similarity">
    <text evidence="1">Belongs to the UPF0065 (bug) family.</text>
</comment>
<dbReference type="InterPro" id="IPR042100">
    <property type="entry name" value="Bug_dom1"/>
</dbReference>
<dbReference type="Pfam" id="PF03401">
    <property type="entry name" value="TctC"/>
    <property type="match status" value="1"/>
</dbReference>
<organism evidence="3">
    <name type="scientific">uncultured Acetobacteraceae bacterium</name>
    <dbReference type="NCBI Taxonomy" id="169975"/>
    <lineage>
        <taxon>Bacteria</taxon>
        <taxon>Pseudomonadati</taxon>
        <taxon>Pseudomonadota</taxon>
        <taxon>Alphaproteobacteria</taxon>
        <taxon>Acetobacterales</taxon>
        <taxon>Acetobacteraceae</taxon>
        <taxon>environmental samples</taxon>
    </lineage>
</organism>
<feature type="chain" id="PRO_5026838233" description="BUG/TctC family periplasmic protein" evidence="2">
    <location>
        <begin position="27"/>
        <end position="336"/>
    </location>
</feature>
<gene>
    <name evidence="3" type="ORF">AVDCRST_MAG04-2891</name>
</gene>
<reference evidence="3" key="1">
    <citation type="submission" date="2020-02" db="EMBL/GenBank/DDBJ databases">
        <authorList>
            <person name="Meier V. D."/>
        </authorList>
    </citation>
    <scope>NUCLEOTIDE SEQUENCE</scope>
    <source>
        <strain evidence="3">AVDCRST_MAG04</strain>
    </source>
</reference>
<dbReference type="SUPFAM" id="SSF53850">
    <property type="entry name" value="Periplasmic binding protein-like II"/>
    <property type="match status" value="1"/>
</dbReference>
<feature type="signal peptide" evidence="2">
    <location>
        <begin position="1"/>
        <end position="26"/>
    </location>
</feature>
<evidence type="ECO:0000313" key="3">
    <source>
        <dbReference type="EMBL" id="CAA9266983.1"/>
    </source>
</evidence>
<dbReference type="Gene3D" id="3.40.190.150">
    <property type="entry name" value="Bordetella uptake gene, domain 1"/>
    <property type="match status" value="1"/>
</dbReference>
<evidence type="ECO:0008006" key="4">
    <source>
        <dbReference type="Google" id="ProtNLM"/>
    </source>
</evidence>
<protein>
    <recommendedName>
        <fullName evidence="4">BUG/TctC family periplasmic protein</fullName>
    </recommendedName>
</protein>
<dbReference type="Gene3D" id="3.40.190.10">
    <property type="entry name" value="Periplasmic binding protein-like II"/>
    <property type="match status" value="1"/>
</dbReference>
<dbReference type="InterPro" id="IPR005064">
    <property type="entry name" value="BUG"/>
</dbReference>
<dbReference type="PANTHER" id="PTHR42928">
    <property type="entry name" value="TRICARBOXYLATE-BINDING PROTEIN"/>
    <property type="match status" value="1"/>
</dbReference>
<accession>A0A6J4J094</accession>
<dbReference type="PIRSF" id="PIRSF017082">
    <property type="entry name" value="YflP"/>
    <property type="match status" value="1"/>
</dbReference>
<dbReference type="CDD" id="cd07012">
    <property type="entry name" value="PBP2_Bug_TTT"/>
    <property type="match status" value="1"/>
</dbReference>
<dbReference type="EMBL" id="CADCTL010000205">
    <property type="protein sequence ID" value="CAA9266983.1"/>
    <property type="molecule type" value="Genomic_DNA"/>
</dbReference>